<dbReference type="AlphaFoldDB" id="A0A0R2XIC1"/>
<gene>
    <name evidence="1" type="ORF">ABS33_05820</name>
</gene>
<protein>
    <submittedName>
        <fullName evidence="1">Uncharacterized protein</fullName>
    </submittedName>
</protein>
<reference evidence="1 2" key="1">
    <citation type="submission" date="2015-10" db="EMBL/GenBank/DDBJ databases">
        <title>Metagenome-Assembled Genomes uncover a global brackish microbiome.</title>
        <authorList>
            <person name="Hugerth L.W."/>
            <person name="Larsson J."/>
            <person name="Alneberg J."/>
            <person name="Lindh M.V."/>
            <person name="Legrand C."/>
            <person name="Pinhassi J."/>
            <person name="Andersson A.F."/>
        </authorList>
    </citation>
    <scope>NUCLEOTIDE SEQUENCE [LARGE SCALE GENOMIC DNA]</scope>
    <source>
        <strain evidence="1">BACL9 MAG-120924-bin69</strain>
    </source>
</reference>
<sequence length="214" mass="22281">MSRIATATAKGKCWLYGMTLQDLVDKRSDGQDHPGSVVARVLAQRLKKSMEKLEQGQKEFGIALESAQAAVQAAKAAQPVARSASGKGPSVQVQIRMGWRSGEEVSWSADESTHSLPLAFGGAPGPTGLAGTELILVEESAPPRLGPLQFLIEVRDGVVVLRDEQSPYGTEVSGISIGAGTGVSQIELPAGEHVLVAGGEGSPYVMVLQIPAVG</sequence>
<dbReference type="Proteomes" id="UP000051220">
    <property type="component" value="Unassembled WGS sequence"/>
</dbReference>
<evidence type="ECO:0000313" key="2">
    <source>
        <dbReference type="Proteomes" id="UP000051220"/>
    </source>
</evidence>
<name>A0A0R2XIC1_9BACT</name>
<evidence type="ECO:0000313" key="1">
    <source>
        <dbReference type="EMBL" id="KRP32782.1"/>
    </source>
</evidence>
<organism evidence="1 2">
    <name type="scientific">Verrucomicrobia subdivision 6 bacterium BACL9 MAG-120924-bin69</name>
    <dbReference type="NCBI Taxonomy" id="1655635"/>
    <lineage>
        <taxon>Bacteria</taxon>
        <taxon>Pseudomonadati</taxon>
        <taxon>Verrucomicrobiota</taxon>
        <taxon>Verrucomicrobiia</taxon>
        <taxon>Verrucomicrobiales</taxon>
        <taxon>Verrucomicrobia subdivision 6</taxon>
    </lineage>
</organism>
<dbReference type="EMBL" id="LIDN01000205">
    <property type="protein sequence ID" value="KRP32782.1"/>
    <property type="molecule type" value="Genomic_DNA"/>
</dbReference>
<accession>A0A0R2XIC1</accession>
<proteinExistence type="predicted"/>
<comment type="caution">
    <text evidence="1">The sequence shown here is derived from an EMBL/GenBank/DDBJ whole genome shotgun (WGS) entry which is preliminary data.</text>
</comment>